<dbReference type="Proteomes" id="UP000003082">
    <property type="component" value="Unassembled WGS sequence"/>
</dbReference>
<dbReference type="EMBL" id="ACFU01000020">
    <property type="protein sequence ID" value="EEF13431.1"/>
    <property type="molecule type" value="Genomic_DNA"/>
</dbReference>
<accession>B9D3F1</accession>
<dbReference type="STRING" id="553218.CAMRE0001_0003"/>
<protein>
    <submittedName>
        <fullName evidence="1">Uncharacterized protein</fullName>
    </submittedName>
</protein>
<dbReference type="AlphaFoldDB" id="B9D3F1"/>
<reference evidence="1 2" key="1">
    <citation type="submission" date="2008-08" db="EMBL/GenBank/DDBJ databases">
        <authorList>
            <person name="Madupu R."/>
            <person name="Durkin A.S."/>
            <person name="Torralba M."/>
            <person name="Methe B."/>
            <person name="Sutton G.G."/>
            <person name="Strausberg R.L."/>
            <person name="Nelson K.E."/>
        </authorList>
    </citation>
    <scope>NUCLEOTIDE SEQUENCE [LARGE SCALE GENOMIC DNA]</scope>
    <source>
        <strain evidence="1 2">RM3267</strain>
    </source>
</reference>
<name>B9D3F1_CAMRE</name>
<comment type="caution">
    <text evidence="1">The sequence shown here is derived from an EMBL/GenBank/DDBJ whole genome shotgun (WGS) entry which is preliminary data.</text>
</comment>
<sequence length="39" mass="4410">MAIVKRGDRGLKPGVIYALSRILFMVLEFNEKENSPTDT</sequence>
<evidence type="ECO:0000313" key="1">
    <source>
        <dbReference type="EMBL" id="EEF13431.1"/>
    </source>
</evidence>
<organism evidence="1 2">
    <name type="scientific">Campylobacter rectus RM3267</name>
    <dbReference type="NCBI Taxonomy" id="553218"/>
    <lineage>
        <taxon>Bacteria</taxon>
        <taxon>Pseudomonadati</taxon>
        <taxon>Campylobacterota</taxon>
        <taxon>Epsilonproteobacteria</taxon>
        <taxon>Campylobacterales</taxon>
        <taxon>Campylobacteraceae</taxon>
        <taxon>Campylobacter</taxon>
    </lineage>
</organism>
<gene>
    <name evidence="1" type="ORF">CAMRE0001_0003</name>
</gene>
<keyword evidence="2" id="KW-1185">Reference proteome</keyword>
<proteinExistence type="predicted"/>
<evidence type="ECO:0000313" key="2">
    <source>
        <dbReference type="Proteomes" id="UP000003082"/>
    </source>
</evidence>